<evidence type="ECO:0000313" key="2">
    <source>
        <dbReference type="Proteomes" id="UP000008932"/>
    </source>
</evidence>
<protein>
    <submittedName>
        <fullName evidence="1">Uncharacterized protein</fullName>
    </submittedName>
</protein>
<reference key="2">
    <citation type="submission" date="2011-06" db="EMBL/GenBank/DDBJ databases">
        <title>Complete Genome Sequence of Pseudomonas stutzeri Strain CGMCC 1.1803.</title>
        <authorList>
            <person name="Yan Y."/>
            <person name="Chen M."/>
            <person name="Lu W."/>
            <person name="Zhang W."/>
            <person name="Ping S."/>
            <person name="Lin M."/>
        </authorList>
    </citation>
    <scope>NUCLEOTIDE SEQUENCE</scope>
    <source>
        <strain>ATCC 17588</strain>
    </source>
</reference>
<dbReference type="AlphaFoldDB" id="F8H567"/>
<proteinExistence type="predicted"/>
<dbReference type="HOGENOM" id="CLU_3011015_0_0_6"/>
<organism evidence="1 2">
    <name type="scientific">Stutzerimonas stutzeri (strain ATCC 17588 / DSM 5190 / CCUG 11256 / JCM 5965 / LMG 11199 / NBRC 14165 / NCIMB 11358 / Stanier 221)</name>
    <name type="common">Pseudomonas stutzeri</name>
    <dbReference type="NCBI Taxonomy" id="96563"/>
    <lineage>
        <taxon>Bacteria</taxon>
        <taxon>Pseudomonadati</taxon>
        <taxon>Pseudomonadota</taxon>
        <taxon>Gammaproteobacteria</taxon>
        <taxon>Pseudomonadales</taxon>
        <taxon>Pseudomonadaceae</taxon>
        <taxon>Stutzerimonas</taxon>
    </lineage>
</organism>
<reference evidence="1 2" key="1">
    <citation type="journal article" date="2011" name="J. Bacteriol.">
        <title>Complete Genome Sequence of the Type Strain Pseudomonas stutzeri CGMCC 1.1803.</title>
        <authorList>
            <person name="Chen M."/>
            <person name="Yan Y."/>
            <person name="Zhang W."/>
            <person name="Lu W."/>
            <person name="Wang J."/>
            <person name="Ping S."/>
            <person name="Lin M."/>
        </authorList>
    </citation>
    <scope>NUCLEOTIDE SEQUENCE [LARGE SCALE GENOMIC DNA]</scope>
    <source>
        <strain evidence="2">ATCC 17588 / DSM 5190 / CCUG 11256 / JCM 5965 / LMG 11199 / NCIMB 11358 / Stanier 221</strain>
    </source>
</reference>
<name>F8H567_STUS2</name>
<gene>
    <name evidence="1" type="ordered locus">PSTAB_0223</name>
</gene>
<reference evidence="2" key="3">
    <citation type="submission" date="2011-06" db="EMBL/GenBank/DDBJ databases">
        <title>Complete genome sequence of Pseudomonas stutzeri strain CGMCC 1.1803.</title>
        <authorList>
            <person name="Yan Y."/>
            <person name="Chen M."/>
            <person name="Lu W."/>
            <person name="Zhang W."/>
            <person name="Ping S."/>
            <person name="Lin M."/>
        </authorList>
    </citation>
    <scope>NUCLEOTIDE SEQUENCE [LARGE SCALE GENOMIC DNA]</scope>
    <source>
        <strain evidence="2">ATCC 17588 / DSM 5190 / CCUG 11256 / JCM 5965 / LMG 11199 / NCIMB 11358 / Stanier 221</strain>
    </source>
</reference>
<accession>F8H567</accession>
<dbReference type="Proteomes" id="UP000008932">
    <property type="component" value="Chromosome"/>
</dbReference>
<dbReference type="EMBL" id="CP002881">
    <property type="protein sequence ID" value="AEJ03504.1"/>
    <property type="molecule type" value="Genomic_DNA"/>
</dbReference>
<sequence>MDAWSGGKIVYIEVGDDEEVVDFLNEYAPAKEIAKAALMKTYKYSGEFTFTVSIPF</sequence>
<dbReference type="KEGG" id="psz:PSTAB_0223"/>
<evidence type="ECO:0000313" key="1">
    <source>
        <dbReference type="EMBL" id="AEJ03504.1"/>
    </source>
</evidence>